<feature type="transmembrane region" description="Helical" evidence="2">
    <location>
        <begin position="231"/>
        <end position="251"/>
    </location>
</feature>
<name>A0A1A0MYZ9_MYCMU</name>
<dbReference type="InterPro" id="IPR010640">
    <property type="entry name" value="Low_temperature_requirement_A"/>
</dbReference>
<feature type="transmembrane region" description="Helical" evidence="2">
    <location>
        <begin position="135"/>
        <end position="153"/>
    </location>
</feature>
<feature type="transmembrane region" description="Helical" evidence="2">
    <location>
        <begin position="165"/>
        <end position="186"/>
    </location>
</feature>
<feature type="transmembrane region" description="Helical" evidence="2">
    <location>
        <begin position="365"/>
        <end position="386"/>
    </location>
</feature>
<dbReference type="Proteomes" id="UP000093962">
    <property type="component" value="Unassembled WGS sequence"/>
</dbReference>
<dbReference type="PANTHER" id="PTHR36840">
    <property type="entry name" value="BLL5714 PROTEIN"/>
    <property type="match status" value="1"/>
</dbReference>
<keyword evidence="2" id="KW-1133">Transmembrane helix</keyword>
<gene>
    <name evidence="3" type="ORF">A5642_12965</name>
</gene>
<feature type="region of interest" description="Disordered" evidence="1">
    <location>
        <begin position="1"/>
        <end position="28"/>
    </location>
</feature>
<organism evidence="3 4">
    <name type="scientific">Mycolicibacterium mucogenicum</name>
    <name type="common">Mycobacterium mucogenicum</name>
    <dbReference type="NCBI Taxonomy" id="56689"/>
    <lineage>
        <taxon>Bacteria</taxon>
        <taxon>Bacillati</taxon>
        <taxon>Actinomycetota</taxon>
        <taxon>Actinomycetes</taxon>
        <taxon>Mycobacteriales</taxon>
        <taxon>Mycobacteriaceae</taxon>
        <taxon>Mycolicibacterium</taxon>
    </lineage>
</organism>
<feature type="transmembrane region" description="Helical" evidence="2">
    <location>
        <begin position="99"/>
        <end position="123"/>
    </location>
</feature>
<sequence>MDGAEQNAPDPHSSVRAHRLTPMRGRDPHERHRVATPLELLFDLTFVVAFGVAASELSHMLAAGHVGAGITGFVFSTFAICLAWINFTWFASAYDTDDWVFRLMTMVEMVGVLVLALGLPAFYASIEHGHHVDNAVLVAGYVVMRIALVGQWLRAAKQDPSRRAAAMTYVWIVAVVQVGWVGTVFLPTSVPVTLGAWVLLACIELGGPMIAETKCGGTPWHAHHIAERYGLLAIIALGEGVVGTVASLSAVVGEHGWSWDAVLLAIAGTALTFGMWWVYFMVPSADALHLHRERGFWFGYLHMPVYGAIVATGAGLHTAAYFIQHHSVLGSVATVLSVVIPVAIYIALVYVLYALMLRSVDALHVLLVVLTAVVLIATVVLAGVGVPMALCLLVASLAPMVSVAGFEIIGHRHVAAAVARQT</sequence>
<feature type="transmembrane region" description="Helical" evidence="2">
    <location>
        <begin position="392"/>
        <end position="410"/>
    </location>
</feature>
<evidence type="ECO:0000313" key="4">
    <source>
        <dbReference type="Proteomes" id="UP000093962"/>
    </source>
</evidence>
<feature type="transmembrane region" description="Helical" evidence="2">
    <location>
        <begin position="192"/>
        <end position="211"/>
    </location>
</feature>
<dbReference type="PANTHER" id="PTHR36840:SF1">
    <property type="entry name" value="BLL5714 PROTEIN"/>
    <property type="match status" value="1"/>
</dbReference>
<comment type="caution">
    <text evidence="3">The sequence shown here is derived from an EMBL/GenBank/DDBJ whole genome shotgun (WGS) entry which is preliminary data.</text>
</comment>
<reference evidence="3 4" key="1">
    <citation type="submission" date="2016-06" db="EMBL/GenBank/DDBJ databases">
        <authorList>
            <person name="Kjaerup R.B."/>
            <person name="Dalgaard T.S."/>
            <person name="Juul-Madsen H.R."/>
        </authorList>
    </citation>
    <scope>NUCLEOTIDE SEQUENCE [LARGE SCALE GENOMIC DNA]</scope>
    <source>
        <strain evidence="3 4">1199456.5</strain>
    </source>
</reference>
<feature type="transmembrane region" description="Helical" evidence="2">
    <location>
        <begin position="66"/>
        <end position="87"/>
    </location>
</feature>
<evidence type="ECO:0000256" key="1">
    <source>
        <dbReference type="SAM" id="MobiDB-lite"/>
    </source>
</evidence>
<accession>A0A1A0MYZ9</accession>
<dbReference type="AlphaFoldDB" id="A0A1A0MYZ9"/>
<evidence type="ECO:0000313" key="3">
    <source>
        <dbReference type="EMBL" id="OBA90276.1"/>
    </source>
</evidence>
<evidence type="ECO:0008006" key="5">
    <source>
        <dbReference type="Google" id="ProtNLM"/>
    </source>
</evidence>
<feature type="transmembrane region" description="Helical" evidence="2">
    <location>
        <begin position="329"/>
        <end position="353"/>
    </location>
</feature>
<feature type="transmembrane region" description="Helical" evidence="2">
    <location>
        <begin position="257"/>
        <end position="282"/>
    </location>
</feature>
<dbReference type="EMBL" id="LZSF01000058">
    <property type="protein sequence ID" value="OBA90276.1"/>
    <property type="molecule type" value="Genomic_DNA"/>
</dbReference>
<dbReference type="Pfam" id="PF06772">
    <property type="entry name" value="LtrA"/>
    <property type="match status" value="1"/>
</dbReference>
<feature type="transmembrane region" description="Helical" evidence="2">
    <location>
        <begin position="34"/>
        <end position="54"/>
    </location>
</feature>
<keyword evidence="2" id="KW-0812">Transmembrane</keyword>
<protein>
    <recommendedName>
        <fullName evidence="5">Low temperature requirement protein A</fullName>
    </recommendedName>
</protein>
<evidence type="ECO:0000256" key="2">
    <source>
        <dbReference type="SAM" id="Phobius"/>
    </source>
</evidence>
<keyword evidence="2" id="KW-0472">Membrane</keyword>
<proteinExistence type="predicted"/>
<feature type="transmembrane region" description="Helical" evidence="2">
    <location>
        <begin position="303"/>
        <end position="323"/>
    </location>
</feature>